<evidence type="ECO:0000313" key="2">
    <source>
        <dbReference type="Proteomes" id="UP001163321"/>
    </source>
</evidence>
<dbReference type="EMBL" id="CM047585">
    <property type="protein sequence ID" value="KAI9910836.1"/>
    <property type="molecule type" value="Genomic_DNA"/>
</dbReference>
<comment type="caution">
    <text evidence="1">The sequence shown here is derived from an EMBL/GenBank/DDBJ whole genome shotgun (WGS) entry which is preliminary data.</text>
</comment>
<dbReference type="Proteomes" id="UP001163321">
    <property type="component" value="Chromosome 6"/>
</dbReference>
<organism evidence="1 2">
    <name type="scientific">Peronosclerospora sorghi</name>
    <dbReference type="NCBI Taxonomy" id="230839"/>
    <lineage>
        <taxon>Eukaryota</taxon>
        <taxon>Sar</taxon>
        <taxon>Stramenopiles</taxon>
        <taxon>Oomycota</taxon>
        <taxon>Peronosporomycetes</taxon>
        <taxon>Peronosporales</taxon>
        <taxon>Peronosporaceae</taxon>
        <taxon>Peronosclerospora</taxon>
    </lineage>
</organism>
<name>A0ACC0VZE0_9STRA</name>
<evidence type="ECO:0000313" key="1">
    <source>
        <dbReference type="EMBL" id="KAI9910836.1"/>
    </source>
</evidence>
<proteinExistence type="predicted"/>
<protein>
    <submittedName>
        <fullName evidence="1">Uncharacterized protein</fullName>
    </submittedName>
</protein>
<sequence>MHIYTKHLVPLALACLVYYFAFGFMSSAPVWRQYMQGTRFSTSASWGLVVSRVLDPQNALSRGKVAPGQVPKHRVRTEK</sequence>
<gene>
    <name evidence="1" type="ORF">PsorP6_010547</name>
</gene>
<accession>A0ACC0VZE0</accession>
<reference evidence="1 2" key="1">
    <citation type="journal article" date="2022" name="bioRxiv">
        <title>The genome of the oomycete Peronosclerospora sorghi, a cosmopolitan pathogen of maize and sorghum, is inflated with dispersed pseudogenes.</title>
        <authorList>
            <person name="Fletcher K."/>
            <person name="Martin F."/>
            <person name="Isakeit T."/>
            <person name="Cavanaugh K."/>
            <person name="Magill C."/>
            <person name="Michelmore R."/>
        </authorList>
    </citation>
    <scope>NUCLEOTIDE SEQUENCE [LARGE SCALE GENOMIC DNA]</scope>
    <source>
        <strain evidence="1">P6</strain>
    </source>
</reference>
<keyword evidence="2" id="KW-1185">Reference proteome</keyword>